<dbReference type="OrthoDB" id="1002563at2759"/>
<dbReference type="InterPro" id="IPR000477">
    <property type="entry name" value="RT_dom"/>
</dbReference>
<feature type="domain" description="Reverse transcriptase" evidence="1">
    <location>
        <begin position="176"/>
        <end position="458"/>
    </location>
</feature>
<dbReference type="InterPro" id="IPR043502">
    <property type="entry name" value="DNA/RNA_pol_sf"/>
</dbReference>
<dbReference type="GO" id="GO:0004523">
    <property type="term" value="F:RNA-DNA hybrid ribonuclease activity"/>
    <property type="evidence" value="ECO:0007669"/>
    <property type="project" value="InterPro"/>
</dbReference>
<gene>
    <name evidence="2" type="ORF">EPI10_008831</name>
</gene>
<comment type="caution">
    <text evidence="2">The sequence shown here is derived from an EMBL/GenBank/DDBJ whole genome shotgun (WGS) entry which is preliminary data.</text>
</comment>
<reference evidence="3" key="1">
    <citation type="journal article" date="2019" name="Plant Biotechnol. J.">
        <title>Genome sequencing of the Australian wild diploid species Gossypium australe highlights disease resistance and delayed gland morphogenesis.</title>
        <authorList>
            <person name="Cai Y."/>
            <person name="Cai X."/>
            <person name="Wang Q."/>
            <person name="Wang P."/>
            <person name="Zhang Y."/>
            <person name="Cai C."/>
            <person name="Xu Y."/>
            <person name="Wang K."/>
            <person name="Zhou Z."/>
            <person name="Wang C."/>
            <person name="Geng S."/>
            <person name="Li B."/>
            <person name="Dong Q."/>
            <person name="Hou Y."/>
            <person name="Wang H."/>
            <person name="Ai P."/>
            <person name="Liu Z."/>
            <person name="Yi F."/>
            <person name="Sun M."/>
            <person name="An G."/>
            <person name="Cheng J."/>
            <person name="Zhang Y."/>
            <person name="Shi Q."/>
            <person name="Xie Y."/>
            <person name="Shi X."/>
            <person name="Chang Y."/>
            <person name="Huang F."/>
            <person name="Chen Y."/>
            <person name="Hong S."/>
            <person name="Mi L."/>
            <person name="Sun Q."/>
            <person name="Zhang L."/>
            <person name="Zhou B."/>
            <person name="Peng R."/>
            <person name="Zhang X."/>
            <person name="Liu F."/>
        </authorList>
    </citation>
    <scope>NUCLEOTIDE SEQUENCE [LARGE SCALE GENOMIC DNA]</scope>
    <source>
        <strain evidence="3">cv. PA1801</strain>
    </source>
</reference>
<dbReference type="Gene3D" id="3.30.420.10">
    <property type="entry name" value="Ribonuclease H-like superfamily/Ribonuclease H"/>
    <property type="match status" value="1"/>
</dbReference>
<dbReference type="SUPFAM" id="SSF53098">
    <property type="entry name" value="Ribonuclease H-like"/>
    <property type="match status" value="1"/>
</dbReference>
<dbReference type="GO" id="GO:0003964">
    <property type="term" value="F:RNA-directed DNA polymerase activity"/>
    <property type="evidence" value="ECO:0007669"/>
    <property type="project" value="UniProtKB-KW"/>
</dbReference>
<evidence type="ECO:0000259" key="1">
    <source>
        <dbReference type="PROSITE" id="PS50878"/>
    </source>
</evidence>
<dbReference type="Proteomes" id="UP000325315">
    <property type="component" value="Unassembled WGS sequence"/>
</dbReference>
<dbReference type="CDD" id="cd01650">
    <property type="entry name" value="RT_nLTR_like"/>
    <property type="match status" value="1"/>
</dbReference>
<keyword evidence="2" id="KW-0808">Transferase</keyword>
<dbReference type="EMBL" id="SMMG02000008">
    <property type="protein sequence ID" value="KAA3464598.1"/>
    <property type="molecule type" value="Genomic_DNA"/>
</dbReference>
<keyword evidence="2" id="KW-0695">RNA-directed DNA polymerase</keyword>
<dbReference type="PROSITE" id="PS50878">
    <property type="entry name" value="RT_POL"/>
    <property type="match status" value="1"/>
</dbReference>
<dbReference type="Pfam" id="PF00078">
    <property type="entry name" value="RVT_1"/>
    <property type="match status" value="1"/>
</dbReference>
<dbReference type="GO" id="GO:0003676">
    <property type="term" value="F:nucleic acid binding"/>
    <property type="evidence" value="ECO:0007669"/>
    <property type="project" value="InterPro"/>
</dbReference>
<dbReference type="PANTHER" id="PTHR33116:SF86">
    <property type="entry name" value="REVERSE TRANSCRIPTASE DOMAIN-CONTAINING PROTEIN"/>
    <property type="match status" value="1"/>
</dbReference>
<organism evidence="2 3">
    <name type="scientific">Gossypium australe</name>
    <dbReference type="NCBI Taxonomy" id="47621"/>
    <lineage>
        <taxon>Eukaryota</taxon>
        <taxon>Viridiplantae</taxon>
        <taxon>Streptophyta</taxon>
        <taxon>Embryophyta</taxon>
        <taxon>Tracheophyta</taxon>
        <taxon>Spermatophyta</taxon>
        <taxon>Magnoliopsida</taxon>
        <taxon>eudicotyledons</taxon>
        <taxon>Gunneridae</taxon>
        <taxon>Pentapetalae</taxon>
        <taxon>rosids</taxon>
        <taxon>malvids</taxon>
        <taxon>Malvales</taxon>
        <taxon>Malvaceae</taxon>
        <taxon>Malvoideae</taxon>
        <taxon>Gossypium</taxon>
    </lineage>
</organism>
<evidence type="ECO:0000313" key="3">
    <source>
        <dbReference type="Proteomes" id="UP000325315"/>
    </source>
</evidence>
<dbReference type="InterPro" id="IPR036397">
    <property type="entry name" value="RNaseH_sf"/>
</dbReference>
<dbReference type="InterPro" id="IPR044730">
    <property type="entry name" value="RNase_H-like_dom_plant"/>
</dbReference>
<keyword evidence="3" id="KW-1185">Reference proteome</keyword>
<dbReference type="AlphaFoldDB" id="A0A5B6V614"/>
<dbReference type="CDD" id="cd06222">
    <property type="entry name" value="RNase_H_like"/>
    <property type="match status" value="1"/>
</dbReference>
<sequence>MANRLSYLYEQDPTDKNLEEIMELQLDLNLEADKEEIFWEQRAKVNWLKHGDKNTSFFHRSAVSRHKRNRIGGIEDMDERWVTNPDEMLKIAVNYFGELFTASNSTGVYRLLDLVEKRISSDMNTELTRPFSEEEIWQAVKSMAPLKAPGIDGFPALFFQKYWNIIGRDISQYCLAILKGEIEMSEINKTHIVLIPKVNRPKNISQFRPISLCNVIYKIIAKAVVNRMSHVIGYCIDEAQGAFIEGRQISDNTLIAYEILHSLKSRKKCKQGNFALKLDMSKAYDRVEWDFLAGMLTSLGFCQEWIILVMRCVCSVSYTVGINKGISESFIPSRGLRQGDPLSPFLFLICAKGLSTLLNEAKKDKLMIGAPIGRERFAINHLLFADDCMLFGDASVTGAFTVRSIMEEYANASGQQVNFEKSLIYFGASLDKQVREQVTNILGVREATNPKKYLGLPMMVGRRKRWAFANFIDRFRKRIDSWNFRFLSMGGKEVFIKAILQAIPIYVMQCFELPKSLCNTLENIMNKYWWANGKTGKASVGSYPSFTWRSICGARELIDNGLIWRIGNGKMVNIWNDPWLPGNDNNRLLVQNMNIQWTTVNHLIDDSSFTWKEDVILKIAESDQANRILSIPLARPDAEDILVWRYDNTGIYTVKSGYRVLITSRSQTISNTMDDTGKYKSFYKQLWELQLPSKIKAGPEDANHLMWSCDFVRRLWKLLDLYAGLGNSTSEGKDQLETVRFIQRYVHELQMSCKSDFTPDTKKTIFWRPPPVDFVKLNFDASFDKESKSAITAVVARNDEGLIMGACVYQCTEVADAFVAEARACERAILFAMDMGFRKIILEGDSLTVIKKLRSAKNDRSVIRSIIQNICKIATLVEEVSFSFSPRKGNQAAHTLAMEGYRWPLPCCWIEEIPDSVNSIVMKDWEVWL</sequence>
<dbReference type="Pfam" id="PF13456">
    <property type="entry name" value="RVT_3"/>
    <property type="match status" value="1"/>
</dbReference>
<dbReference type="PANTHER" id="PTHR33116">
    <property type="entry name" value="REVERSE TRANSCRIPTASE ZINC-BINDING DOMAIN-CONTAINING PROTEIN-RELATED-RELATED"/>
    <property type="match status" value="1"/>
</dbReference>
<proteinExistence type="predicted"/>
<dbReference type="InterPro" id="IPR002156">
    <property type="entry name" value="RNaseH_domain"/>
</dbReference>
<protein>
    <submittedName>
        <fullName evidence="2">Reverse transcriptase</fullName>
    </submittedName>
</protein>
<evidence type="ECO:0000313" key="2">
    <source>
        <dbReference type="EMBL" id="KAA3464598.1"/>
    </source>
</evidence>
<dbReference type="SUPFAM" id="SSF56672">
    <property type="entry name" value="DNA/RNA polymerases"/>
    <property type="match status" value="1"/>
</dbReference>
<keyword evidence="2" id="KW-0548">Nucleotidyltransferase</keyword>
<name>A0A5B6V614_9ROSI</name>
<accession>A0A5B6V614</accession>
<dbReference type="InterPro" id="IPR012337">
    <property type="entry name" value="RNaseH-like_sf"/>
</dbReference>